<dbReference type="SUPFAM" id="SSF56112">
    <property type="entry name" value="Protein kinase-like (PK-like)"/>
    <property type="match status" value="1"/>
</dbReference>
<feature type="domain" description="Aminoglycoside phosphotransferase" evidence="1">
    <location>
        <begin position="44"/>
        <end position="270"/>
    </location>
</feature>
<dbReference type="GO" id="GO:0016740">
    <property type="term" value="F:transferase activity"/>
    <property type="evidence" value="ECO:0007669"/>
    <property type="project" value="UniProtKB-KW"/>
</dbReference>
<dbReference type="Proteomes" id="UP000288178">
    <property type="component" value="Unassembled WGS sequence"/>
</dbReference>
<organism evidence="2 3">
    <name type="scientific">Rubrivivax albus</name>
    <dbReference type="NCBI Taxonomy" id="2499835"/>
    <lineage>
        <taxon>Bacteria</taxon>
        <taxon>Pseudomonadati</taxon>
        <taxon>Pseudomonadota</taxon>
        <taxon>Betaproteobacteria</taxon>
        <taxon>Burkholderiales</taxon>
        <taxon>Sphaerotilaceae</taxon>
        <taxon>Rubrivivax</taxon>
    </lineage>
</organism>
<evidence type="ECO:0000259" key="1">
    <source>
        <dbReference type="Pfam" id="PF01636"/>
    </source>
</evidence>
<dbReference type="AlphaFoldDB" id="A0A3S2TQD6"/>
<dbReference type="PANTHER" id="PTHR47829:SF3">
    <property type="entry name" value="AMINOGLYCOSIDE PHOSPHOTRANSFERASE DOMAIN-CONTAINING PROTEIN"/>
    <property type="match status" value="1"/>
</dbReference>
<evidence type="ECO:0000313" key="2">
    <source>
        <dbReference type="EMBL" id="RVT50941.1"/>
    </source>
</evidence>
<accession>A0A3S2TQD6</accession>
<dbReference type="Gene3D" id="3.90.1200.10">
    <property type="match status" value="1"/>
</dbReference>
<dbReference type="PANTHER" id="PTHR47829">
    <property type="entry name" value="HYDROLASE, PUTATIVE (AFU_ORTHOLOGUE AFUA_1G12880)-RELATED"/>
    <property type="match status" value="1"/>
</dbReference>
<dbReference type="InterPro" id="IPR002575">
    <property type="entry name" value="Aminoglycoside_PTrfase"/>
</dbReference>
<proteinExistence type="predicted"/>
<dbReference type="InterPro" id="IPR052898">
    <property type="entry name" value="ACAD10-like"/>
</dbReference>
<comment type="caution">
    <text evidence="2">The sequence shown here is derived from an EMBL/GenBank/DDBJ whole genome shotgun (WGS) entry which is preliminary data.</text>
</comment>
<gene>
    <name evidence="2" type="ORF">ENE75_14175</name>
</gene>
<keyword evidence="2" id="KW-0808">Transferase</keyword>
<reference evidence="2 3" key="1">
    <citation type="submission" date="2019-01" db="EMBL/GenBank/DDBJ databases">
        <authorList>
            <person name="Chen W.-M."/>
        </authorList>
    </citation>
    <scope>NUCLEOTIDE SEQUENCE [LARGE SCALE GENOMIC DNA]</scope>
    <source>
        <strain evidence="2 3">ICH-3</strain>
    </source>
</reference>
<sequence length="366" mass="39446">MSPSPASDVVTPPGSHLAPPFDLPALRRWLMPALPVLATGELTAERLPAGQSNPTWRLRHRDGTWVLRAKPGPASGLLPSAHAIEREVAVLRALQGSGVPVPAVHALCEDESVIGAAFYVMDFVDGRIVRDATLPQVGAEERRAMHDDAVRVLAALHAVDWRARGLAGFGRHDAFFERMIARWTRQYTATASAPIDAMERLAAWLPAHCPPPPPPGQDLCIVHGDFRLENLVFHAQAPRVLAVLDWELSTLGHPLADLAYHCMAWRLPQGVLRGLAGVDLGALGIPSEAEIITRYAALAGHADVDAIQAHWPFYLACNLFRLAAILQGIAYRAGQGIASHPQAMDTGRMAAPVAELGWRIAQGRAG</sequence>
<keyword evidence="3" id="KW-1185">Reference proteome</keyword>
<dbReference type="InterPro" id="IPR041726">
    <property type="entry name" value="ACAD10_11_N"/>
</dbReference>
<protein>
    <submittedName>
        <fullName evidence="2">Phosphotransferase family protein</fullName>
    </submittedName>
</protein>
<name>A0A3S2TQD6_9BURK</name>
<dbReference type="Pfam" id="PF01636">
    <property type="entry name" value="APH"/>
    <property type="match status" value="1"/>
</dbReference>
<dbReference type="EMBL" id="SACT01000004">
    <property type="protein sequence ID" value="RVT50941.1"/>
    <property type="molecule type" value="Genomic_DNA"/>
</dbReference>
<dbReference type="CDD" id="cd05154">
    <property type="entry name" value="ACAD10_11_N-like"/>
    <property type="match status" value="1"/>
</dbReference>
<evidence type="ECO:0000313" key="3">
    <source>
        <dbReference type="Proteomes" id="UP000288178"/>
    </source>
</evidence>
<dbReference type="Gene3D" id="3.30.200.20">
    <property type="entry name" value="Phosphorylase Kinase, domain 1"/>
    <property type="match status" value="1"/>
</dbReference>
<dbReference type="RefSeq" id="WP_128198967.1">
    <property type="nucleotide sequence ID" value="NZ_SACT01000004.1"/>
</dbReference>
<dbReference type="OrthoDB" id="3806873at2"/>
<dbReference type="InterPro" id="IPR011009">
    <property type="entry name" value="Kinase-like_dom_sf"/>
</dbReference>